<dbReference type="EMBL" id="DS113705">
    <property type="protein sequence ID" value="EAX97680.1"/>
    <property type="molecule type" value="Genomic_DNA"/>
</dbReference>
<gene>
    <name evidence="4" type="ORF">TVAG_346820</name>
</gene>
<evidence type="ECO:0000259" key="3">
    <source>
        <dbReference type="Pfam" id="PF14746"/>
    </source>
</evidence>
<organism evidence="4 5">
    <name type="scientific">Trichomonas vaginalis (strain ATCC PRA-98 / G3)</name>
    <dbReference type="NCBI Taxonomy" id="412133"/>
    <lineage>
        <taxon>Eukaryota</taxon>
        <taxon>Metamonada</taxon>
        <taxon>Parabasalia</taxon>
        <taxon>Trichomonadida</taxon>
        <taxon>Trichomonadidae</taxon>
        <taxon>Trichomonas</taxon>
    </lineage>
</organism>
<feature type="domain" description="WASH complex subunit 7 central" evidence="1">
    <location>
        <begin position="604"/>
        <end position="941"/>
    </location>
</feature>
<reference evidence="4" key="2">
    <citation type="journal article" date="2007" name="Science">
        <title>Draft genome sequence of the sexually transmitted pathogen Trichomonas vaginalis.</title>
        <authorList>
            <person name="Carlton J.M."/>
            <person name="Hirt R.P."/>
            <person name="Silva J.C."/>
            <person name="Delcher A.L."/>
            <person name="Schatz M."/>
            <person name="Zhao Q."/>
            <person name="Wortman J.R."/>
            <person name="Bidwell S.L."/>
            <person name="Alsmark U.C.M."/>
            <person name="Besteiro S."/>
            <person name="Sicheritz-Ponten T."/>
            <person name="Noel C.J."/>
            <person name="Dacks J.B."/>
            <person name="Foster P.G."/>
            <person name="Simillion C."/>
            <person name="Van de Peer Y."/>
            <person name="Miranda-Saavedra D."/>
            <person name="Barton G.J."/>
            <person name="Westrop G.D."/>
            <person name="Mueller S."/>
            <person name="Dessi D."/>
            <person name="Fiori P.L."/>
            <person name="Ren Q."/>
            <person name="Paulsen I."/>
            <person name="Zhang H."/>
            <person name="Bastida-Corcuera F.D."/>
            <person name="Simoes-Barbosa A."/>
            <person name="Brown M.T."/>
            <person name="Hayes R.D."/>
            <person name="Mukherjee M."/>
            <person name="Okumura C.Y."/>
            <person name="Schneider R."/>
            <person name="Smith A.J."/>
            <person name="Vanacova S."/>
            <person name="Villalvazo M."/>
            <person name="Haas B.J."/>
            <person name="Pertea M."/>
            <person name="Feldblyum T.V."/>
            <person name="Utterback T.R."/>
            <person name="Shu C.L."/>
            <person name="Osoegawa K."/>
            <person name="de Jong P.J."/>
            <person name="Hrdy I."/>
            <person name="Horvathova L."/>
            <person name="Zubacova Z."/>
            <person name="Dolezal P."/>
            <person name="Malik S.B."/>
            <person name="Logsdon J.M. Jr."/>
            <person name="Henze K."/>
            <person name="Gupta A."/>
            <person name="Wang C.C."/>
            <person name="Dunne R.L."/>
            <person name="Upcroft J.A."/>
            <person name="Upcroft P."/>
            <person name="White O."/>
            <person name="Salzberg S.L."/>
            <person name="Tang P."/>
            <person name="Chiu C.-H."/>
            <person name="Lee Y.-S."/>
            <person name="Embley T.M."/>
            <person name="Coombs G.H."/>
            <person name="Mottram J.C."/>
            <person name="Tachezy J."/>
            <person name="Fraser-Liggett C.M."/>
            <person name="Johnson P.J."/>
        </authorList>
    </citation>
    <scope>NUCLEOTIDE SEQUENCE [LARGE SCALE GENOMIC DNA]</scope>
    <source>
        <strain evidence="4">G3</strain>
    </source>
</reference>
<dbReference type="VEuPathDB" id="TrichDB:TVAGG3_0937930"/>
<keyword evidence="5" id="KW-1185">Reference proteome</keyword>
<evidence type="ECO:0000313" key="4">
    <source>
        <dbReference type="EMBL" id="EAX97680.1"/>
    </source>
</evidence>
<evidence type="ECO:0000313" key="5">
    <source>
        <dbReference type="Proteomes" id="UP000001542"/>
    </source>
</evidence>
<dbReference type="Pfam" id="PF14744">
    <property type="entry name" value="WASH-7_mid"/>
    <property type="match status" value="1"/>
</dbReference>
<proteinExistence type="predicted"/>
<dbReference type="STRING" id="5722.A2FBP3"/>
<dbReference type="InterPro" id="IPR028191">
    <property type="entry name" value="WASH-4_N"/>
</dbReference>
<dbReference type="InterPro" id="IPR028282">
    <property type="entry name" value="WASH-7_central"/>
</dbReference>
<dbReference type="eggNOG" id="KOG3578">
    <property type="taxonomic scope" value="Eukaryota"/>
</dbReference>
<sequence length="1129" mass="130219">MESTPPPPPSTTTTTEQTTLWQYFFPEVKKENAKATQNVREDLSSFLSNYSKTLDELYQVIDQNPCRTWGIFSAPIALKYPFPTNKTIDEFFDTHDDDLIYPIKILTTYIVYINNCVERGEKEFYRKLALFGETIDDIPSANEVLDNECGIPTGDLELMTSEFLPTLQELSTFLFESMSVGIKYIEYIIFLYSSENPLFKDFFQGTVLYTAFSGIGKLLRLLFTLERLVQENDALLEGWEHLRRMTFVIKNESQNYNTQVDDVNTVETRMGQIHRTVFNSSNMNTFLGNLAPLVVKPSAKEFGKNLERYIEEEANTYIRLQQEGKYCDLESDICNLSLLLHLLTIFVPNPKKKVVTTVWNSYQVSPIVKLYHFVNFSPLNYLAENIPRLISTYLGNDARRVANGKVSNYLSNHDSKLSESILQCFAKFATWQANCHKQLQSGVNLGYFVKSTITRTIDLHYAFEQSIDQKKIEYLGSLIELLKAIQMTFFLNQAGISHNLPPQVDAIIKHLHSDLEAVAQTLRKKSYRSVRTRASALVSLAYHCIHEFTGEYSTTCLQIISDLFASKPFSGLGFTHNDMFGTLRSLELLGHYNDHIDNACDTAWLFDSRELYDIFLHECQKNPRRIVFLALSINDIGDLFKDNADLYGKCEKYFTKLLRDKFIQPCLSDLEVELRFHAHQHLAVSERNPMKKNYSQFDRFLQTPPFKIMSRFFDMHYEASYYFTRVFYNETTVAPSVWETYTEMANILERLYGVSVVDCHIPGAMMQQEIDVLEIMRNIPVFVACHNYDLNSQVFVQRAEDSHYIAIVGIPHIFASYRCHGIGIMNTTVDFTYRFLKTKFNTFSKFLFDDNVKSHLFNDITWFEQHKEECDGQFPYERAEKLVTKFKRLSQNNNNTSGLSALDKFRILITEIGNALGFVRMVRSGGTRYLNNAIGFVYDEDSELSFKAFSEEVQLPQHTVTAAERLDGIVGKLKDLFGGGQSFFKLLVEVFSGPFRDKKNIHLSTFYAILPALTLSYIESIMVLKDKAQKQNKNASFSDDGFPMGIAYILKLLNQDALFDSIHWFESLKKHAEEERNEVQRTSNGKQSWGFFTGDNKQTLKLALQMIDRRMKEVDLLETTVHSARILFN</sequence>
<dbReference type="Pfam" id="PF14746">
    <property type="entry name" value="WASH-7_C"/>
    <property type="match status" value="1"/>
</dbReference>
<dbReference type="PANTHER" id="PTHR31409">
    <property type="entry name" value="WASH COMPLEX SUBUNIT 4"/>
    <property type="match status" value="1"/>
</dbReference>
<dbReference type="Pfam" id="PF14745">
    <property type="entry name" value="WASH-4_N"/>
    <property type="match status" value="1"/>
</dbReference>
<dbReference type="RefSeq" id="XP_001310610.1">
    <property type="nucleotide sequence ID" value="XM_001310609.1"/>
</dbReference>
<dbReference type="GO" id="GO:0005768">
    <property type="term" value="C:endosome"/>
    <property type="evidence" value="ECO:0000318"/>
    <property type="project" value="GO_Central"/>
</dbReference>
<evidence type="ECO:0000259" key="2">
    <source>
        <dbReference type="Pfam" id="PF14745"/>
    </source>
</evidence>
<feature type="domain" description="WASH complex subunit 4 N-terminal" evidence="2">
    <location>
        <begin position="45"/>
        <end position="546"/>
    </location>
</feature>
<dbReference type="GO" id="GO:0071203">
    <property type="term" value="C:WASH complex"/>
    <property type="evidence" value="ECO:0000318"/>
    <property type="project" value="GO_Central"/>
</dbReference>
<dbReference type="OMA" id="RCNIFIQ"/>
<protein>
    <submittedName>
        <fullName evidence="4">KIAA1033 protein, putative</fullName>
    </submittedName>
</protein>
<reference evidence="4" key="1">
    <citation type="submission" date="2006-10" db="EMBL/GenBank/DDBJ databases">
        <authorList>
            <person name="Amadeo P."/>
            <person name="Zhao Q."/>
            <person name="Wortman J."/>
            <person name="Fraser-Liggett C."/>
            <person name="Carlton J."/>
        </authorList>
    </citation>
    <scope>NUCLEOTIDE SEQUENCE</scope>
    <source>
        <strain evidence="4">G3</strain>
    </source>
</reference>
<dbReference type="PANTHER" id="PTHR31409:SF0">
    <property type="entry name" value="WASH COMPLEX SUBUNIT 4"/>
    <property type="match status" value="1"/>
</dbReference>
<dbReference type="AlphaFoldDB" id="A2FBP3"/>
<evidence type="ECO:0000259" key="1">
    <source>
        <dbReference type="Pfam" id="PF14744"/>
    </source>
</evidence>
<dbReference type="InterPro" id="IPR028283">
    <property type="entry name" value="WASH-7_C"/>
</dbReference>
<dbReference type="InterPro" id="IPR027307">
    <property type="entry name" value="WASH7"/>
</dbReference>
<name>A2FBP3_TRIV3</name>
<feature type="domain" description="WASH complex subunit 7 C-terminal" evidence="3">
    <location>
        <begin position="959"/>
        <end position="1129"/>
    </location>
</feature>
<dbReference type="InParanoid" id="A2FBP3"/>
<dbReference type="KEGG" id="tva:4755467"/>
<dbReference type="GO" id="GO:0016197">
    <property type="term" value="P:endosomal transport"/>
    <property type="evidence" value="ECO:0000318"/>
    <property type="project" value="GO_Central"/>
</dbReference>
<dbReference type="GO" id="GO:0007032">
    <property type="term" value="P:endosome organization"/>
    <property type="evidence" value="ECO:0000318"/>
    <property type="project" value="GO_Central"/>
</dbReference>
<dbReference type="OrthoDB" id="10261210at2759"/>
<dbReference type="VEuPathDB" id="TrichDB:TVAG_346820"/>
<accession>A2FBP3</accession>
<dbReference type="Proteomes" id="UP000001542">
    <property type="component" value="Unassembled WGS sequence"/>
</dbReference>